<dbReference type="GO" id="GO:0016787">
    <property type="term" value="F:hydrolase activity"/>
    <property type="evidence" value="ECO:0007669"/>
    <property type="project" value="UniProtKB-KW"/>
</dbReference>
<dbReference type="Gene3D" id="1.20.120.680">
    <property type="entry name" value="Formiminotetrahydrofolate cyclodeaminase monomer, up-and-down helical bundle"/>
    <property type="match status" value="1"/>
</dbReference>
<dbReference type="SUPFAM" id="SSF101262">
    <property type="entry name" value="Methenyltetrahydrofolate cyclohydrolase-like"/>
    <property type="match status" value="1"/>
</dbReference>
<comment type="caution">
    <text evidence="2">The sequence shown here is derived from an EMBL/GenBank/DDBJ whole genome shotgun (WGS) entry which is preliminary data.</text>
</comment>
<dbReference type="Proteomes" id="UP000460287">
    <property type="component" value="Unassembled WGS sequence"/>
</dbReference>
<dbReference type="InterPro" id="IPR036178">
    <property type="entry name" value="Formintransfe-cycloase-like_sf"/>
</dbReference>
<dbReference type="Pfam" id="PF04961">
    <property type="entry name" value="FTCD_C"/>
    <property type="match status" value="1"/>
</dbReference>
<name>A0A7X2T003_9CLOT</name>
<dbReference type="EMBL" id="VULX01000001">
    <property type="protein sequence ID" value="MSR89999.1"/>
    <property type="molecule type" value="Genomic_DNA"/>
</dbReference>
<feature type="domain" description="Cyclodeaminase/cyclohydrolase" evidence="1">
    <location>
        <begin position="6"/>
        <end position="183"/>
    </location>
</feature>
<evidence type="ECO:0000313" key="3">
    <source>
        <dbReference type="Proteomes" id="UP000460287"/>
    </source>
</evidence>
<accession>A0A7X2T003</accession>
<proteinExistence type="predicted"/>
<dbReference type="RefSeq" id="WP_154529881.1">
    <property type="nucleotide sequence ID" value="NZ_JAQXTV010000216.1"/>
</dbReference>
<organism evidence="2 3">
    <name type="scientific">Inconstantimicrobium porci</name>
    <dbReference type="NCBI Taxonomy" id="2652291"/>
    <lineage>
        <taxon>Bacteria</taxon>
        <taxon>Bacillati</taxon>
        <taxon>Bacillota</taxon>
        <taxon>Clostridia</taxon>
        <taxon>Eubacteriales</taxon>
        <taxon>Clostridiaceae</taxon>
        <taxon>Inconstantimicrobium</taxon>
    </lineage>
</organism>
<keyword evidence="3" id="KW-1185">Reference proteome</keyword>
<dbReference type="AlphaFoldDB" id="A0A7X2T003"/>
<reference evidence="2 3" key="1">
    <citation type="submission" date="2019-08" db="EMBL/GenBank/DDBJ databases">
        <title>In-depth cultivation of the pig gut microbiome towards novel bacterial diversity and tailored functional studies.</title>
        <authorList>
            <person name="Wylensek D."/>
            <person name="Hitch T.C.A."/>
            <person name="Clavel T."/>
        </authorList>
    </citation>
    <scope>NUCLEOTIDE SEQUENCE [LARGE SCALE GENOMIC DNA]</scope>
    <source>
        <strain evidence="2 3">WCA-383-APC-5B</strain>
    </source>
</reference>
<dbReference type="InterPro" id="IPR007044">
    <property type="entry name" value="Cyclodeamin/CycHdrlase"/>
</dbReference>
<gene>
    <name evidence="2" type="ORF">FYJ33_00880</name>
</gene>
<protein>
    <submittedName>
        <fullName evidence="2">Cyclodeaminase/cyclohydrolase family protein</fullName>
    </submittedName>
</protein>
<keyword evidence="2" id="KW-0378">Hydrolase</keyword>
<evidence type="ECO:0000259" key="1">
    <source>
        <dbReference type="Pfam" id="PF04961"/>
    </source>
</evidence>
<evidence type="ECO:0000313" key="2">
    <source>
        <dbReference type="EMBL" id="MSR89999.1"/>
    </source>
</evidence>
<sequence>MLKKLSVEEFINKLSSEEPAPGGGGVAALSAALASSLNSMVYSLTVNKKAFNNLSDNDKKIVLTSYEKSKELSGLFLEYIERDKEAYLGVINAYKMKKDTDDEVRIRKQTIDRALEQAMLIPFELAKTACEFYEEIETALKFGNKNLIADVAVAAVMMNAAVESSIVNVKVNLRSLNKNGEFKFIEEKTHKYYEKSLIMKNEILNSIDFLK</sequence>